<dbReference type="NCBIfam" id="NF004976">
    <property type="entry name" value="PRK06349.1"/>
    <property type="match status" value="1"/>
</dbReference>
<feature type="binding site" evidence="17">
    <location>
        <position position="195"/>
    </location>
    <ligand>
        <name>L-homoserine</name>
        <dbReference type="ChEBI" id="CHEBI:57476"/>
    </ligand>
</feature>
<dbReference type="PROSITE" id="PS01042">
    <property type="entry name" value="HOMOSER_DHGENASE"/>
    <property type="match status" value="1"/>
</dbReference>
<comment type="pathway">
    <text evidence="3 18">Amino-acid biosynthesis; L-methionine biosynthesis via de novo pathway; L-homoserine from L-aspartate: step 3/3.</text>
</comment>
<evidence type="ECO:0000256" key="4">
    <source>
        <dbReference type="ARBA" id="ARBA00006753"/>
    </source>
</evidence>
<dbReference type="FunFam" id="3.30.360.10:FF:000005">
    <property type="entry name" value="Homoserine dehydrogenase"/>
    <property type="match status" value="1"/>
</dbReference>
<dbReference type="CDD" id="cd04881">
    <property type="entry name" value="ACT_HSDH-Hom"/>
    <property type="match status" value="1"/>
</dbReference>
<dbReference type="InterPro" id="IPR036291">
    <property type="entry name" value="NAD(P)-bd_dom_sf"/>
</dbReference>
<evidence type="ECO:0000256" key="5">
    <source>
        <dbReference type="ARBA" id="ARBA00013213"/>
    </source>
</evidence>
<dbReference type="InterPro" id="IPR019811">
    <property type="entry name" value="HDH_CS"/>
</dbReference>
<evidence type="ECO:0000256" key="3">
    <source>
        <dbReference type="ARBA" id="ARBA00005062"/>
    </source>
</evidence>
<evidence type="ECO:0000256" key="13">
    <source>
        <dbReference type="ARBA" id="ARBA00044930"/>
    </source>
</evidence>
<reference evidence="21" key="1">
    <citation type="submission" date="2024-06" db="EMBL/GenBank/DDBJ databases">
        <title>Complete genome sequence of the cellulolytic actinobacterium, Cellulosimicrobium ES-005.</title>
        <authorList>
            <person name="Matthews C.T."/>
            <person name="Underwood K.D."/>
            <person name="Ghanchi K.M."/>
            <person name="Fields S.D."/>
            <person name="Gardner S.G."/>
        </authorList>
    </citation>
    <scope>NUCLEOTIDE SEQUENCE</scope>
    <source>
        <strain evidence="21">ES-005</strain>
    </source>
</reference>
<dbReference type="SUPFAM" id="SSF55021">
    <property type="entry name" value="ACT-like"/>
    <property type="match status" value="1"/>
</dbReference>
<sequence>MPPAAESHPPLRVALLGCGVVGTQVARLLTEQADDLASRVGARLELVGIAVRNAAAPRAASVDRSLLTEDAEDLVARADIVVEVMGGIEPARSLLLRAIDAGAAVVTANKALLAEDGPTLYKAADAAGVDIYFEAAVAGAIPIVRPVRESLAGDRVRRVLGIVNGTTNYVLDQMATTGMDLEEAVKEAQDLGYAEADPTADVEGYDAAAKAAILASLAFHTRVSLDDVAREGIMSVTADDVAWAAQTGHVIKLLAIAERREGASVGASAGVSVRVHPALVPTSHPLANVRGSFNAVFVEAESAGELMFYGRGAGGAPTASAVLGDVVSAARHRVLGGKGPQESTYAELAILPASAAVTRYQVRLDVDDRPGVLAQVAHALAEHDVSIEAVRQPAAPGGAGVAEPGVAELLITTHAAPESALSATVAAVAELEPVRTITSVLRVEGA</sequence>
<protein>
    <recommendedName>
        <fullName evidence="6 18">Homoserine dehydrogenase</fullName>
        <ecNumber evidence="5 18">1.1.1.3</ecNumber>
    </recommendedName>
</protein>
<dbReference type="AlphaFoldDB" id="A0AAU8G472"/>
<keyword evidence="9 17" id="KW-0521">NADP</keyword>
<feature type="binding site" evidence="17">
    <location>
        <position position="110"/>
    </location>
    <ligand>
        <name>NADPH</name>
        <dbReference type="ChEBI" id="CHEBI:57783"/>
    </ligand>
</feature>
<comment type="pathway">
    <text evidence="2 18">Amino-acid biosynthesis; L-threonine biosynthesis; L-threonine from L-aspartate: step 3/5.</text>
</comment>
<evidence type="ECO:0000256" key="10">
    <source>
        <dbReference type="ARBA" id="ARBA00023002"/>
    </source>
</evidence>
<comment type="catalytic activity">
    <reaction evidence="14">
        <text>L-homoserine + NADP(+) = L-aspartate 4-semialdehyde + NADPH + H(+)</text>
        <dbReference type="Rhea" id="RHEA:15761"/>
        <dbReference type="ChEBI" id="CHEBI:15378"/>
        <dbReference type="ChEBI" id="CHEBI:57476"/>
        <dbReference type="ChEBI" id="CHEBI:57783"/>
        <dbReference type="ChEBI" id="CHEBI:58349"/>
        <dbReference type="ChEBI" id="CHEBI:537519"/>
        <dbReference type="EC" id="1.1.1.3"/>
    </reaction>
    <physiologicalReaction direction="right-to-left" evidence="14">
        <dbReference type="Rhea" id="RHEA:15763"/>
    </physiologicalReaction>
</comment>
<keyword evidence="8 18" id="KW-0791">Threonine biosynthesis</keyword>
<dbReference type="InterPro" id="IPR001342">
    <property type="entry name" value="HDH_cat"/>
</dbReference>
<evidence type="ECO:0000256" key="7">
    <source>
        <dbReference type="ARBA" id="ARBA00022605"/>
    </source>
</evidence>
<keyword evidence="11" id="KW-0915">Sodium</keyword>
<evidence type="ECO:0000256" key="19">
    <source>
        <dbReference type="RuleBase" id="RU004171"/>
    </source>
</evidence>
<dbReference type="Pfam" id="PF01842">
    <property type="entry name" value="ACT"/>
    <property type="match status" value="1"/>
</dbReference>
<dbReference type="SUPFAM" id="SSF55347">
    <property type="entry name" value="Glyceraldehyde-3-phosphate dehydrogenase-like, C-terminal domain"/>
    <property type="match status" value="1"/>
</dbReference>
<dbReference type="Gene3D" id="3.30.70.260">
    <property type="match status" value="1"/>
</dbReference>
<dbReference type="EC" id="1.1.1.3" evidence="5 18"/>
<dbReference type="PROSITE" id="PS51671">
    <property type="entry name" value="ACT"/>
    <property type="match status" value="1"/>
</dbReference>
<evidence type="ECO:0000256" key="17">
    <source>
        <dbReference type="PIRSR" id="PIRSR000098-2"/>
    </source>
</evidence>
<comment type="catalytic activity">
    <reaction evidence="15">
        <text>L-homoserine + NAD(+) = L-aspartate 4-semialdehyde + NADH + H(+)</text>
        <dbReference type="Rhea" id="RHEA:15757"/>
        <dbReference type="ChEBI" id="CHEBI:15378"/>
        <dbReference type="ChEBI" id="CHEBI:57476"/>
        <dbReference type="ChEBI" id="CHEBI:57540"/>
        <dbReference type="ChEBI" id="CHEBI:57945"/>
        <dbReference type="ChEBI" id="CHEBI:537519"/>
        <dbReference type="EC" id="1.1.1.3"/>
    </reaction>
    <physiologicalReaction direction="right-to-left" evidence="15">
        <dbReference type="Rhea" id="RHEA:15759"/>
    </physiologicalReaction>
</comment>
<evidence type="ECO:0000313" key="21">
    <source>
        <dbReference type="EMBL" id="XCH30983.1"/>
    </source>
</evidence>
<evidence type="ECO:0000256" key="14">
    <source>
        <dbReference type="ARBA" id="ARBA00048841"/>
    </source>
</evidence>
<keyword evidence="7 18" id="KW-0028">Amino-acid biosynthesis</keyword>
<dbReference type="EMBL" id="CP159290">
    <property type="protein sequence ID" value="XCH30983.1"/>
    <property type="molecule type" value="Genomic_DNA"/>
</dbReference>
<evidence type="ECO:0000256" key="12">
    <source>
        <dbReference type="ARBA" id="ARBA00023167"/>
    </source>
</evidence>
<dbReference type="PANTHER" id="PTHR43331">
    <property type="entry name" value="HOMOSERINE DEHYDROGENASE"/>
    <property type="match status" value="1"/>
</dbReference>
<dbReference type="Gene3D" id="3.30.360.10">
    <property type="entry name" value="Dihydrodipicolinate Reductase, domain 2"/>
    <property type="match status" value="1"/>
</dbReference>
<dbReference type="GO" id="GO:0004412">
    <property type="term" value="F:homoserine dehydrogenase activity"/>
    <property type="evidence" value="ECO:0007669"/>
    <property type="project" value="UniProtKB-EC"/>
</dbReference>
<comment type="cofactor">
    <cofactor evidence="1">
        <name>a metal cation</name>
        <dbReference type="ChEBI" id="CHEBI:25213"/>
    </cofactor>
</comment>
<evidence type="ECO:0000259" key="20">
    <source>
        <dbReference type="PROSITE" id="PS51671"/>
    </source>
</evidence>
<dbReference type="Gene3D" id="3.40.50.720">
    <property type="entry name" value="NAD(P)-binding Rossmann-like Domain"/>
    <property type="match status" value="1"/>
</dbReference>
<name>A0AAU8G472_9MICO</name>
<dbReference type="Pfam" id="PF00742">
    <property type="entry name" value="Homoserine_dh"/>
    <property type="match status" value="1"/>
</dbReference>
<dbReference type="InterPro" id="IPR005106">
    <property type="entry name" value="Asp/hSer_DH_NAD-bd"/>
</dbReference>
<dbReference type="InterPro" id="IPR016204">
    <property type="entry name" value="HDH"/>
</dbReference>
<evidence type="ECO:0000256" key="18">
    <source>
        <dbReference type="RuleBase" id="RU000579"/>
    </source>
</evidence>
<dbReference type="PIRSF" id="PIRSF000098">
    <property type="entry name" value="Homoser_dehydrog"/>
    <property type="match status" value="1"/>
</dbReference>
<dbReference type="GO" id="GO:0009086">
    <property type="term" value="P:methionine biosynthetic process"/>
    <property type="evidence" value="ECO:0007669"/>
    <property type="project" value="UniProtKB-KW"/>
</dbReference>
<evidence type="ECO:0000256" key="11">
    <source>
        <dbReference type="ARBA" id="ARBA00023053"/>
    </source>
</evidence>
<gene>
    <name evidence="21" type="ORF">ABRQ22_04650</name>
</gene>
<feature type="binding site" evidence="17">
    <location>
        <begin position="16"/>
        <end position="23"/>
    </location>
    <ligand>
        <name>NADP(+)</name>
        <dbReference type="ChEBI" id="CHEBI:58349"/>
    </ligand>
</feature>
<evidence type="ECO:0000256" key="16">
    <source>
        <dbReference type="PIRSR" id="PIRSR000098-1"/>
    </source>
</evidence>
<dbReference type="GO" id="GO:0050661">
    <property type="term" value="F:NADP binding"/>
    <property type="evidence" value="ECO:0007669"/>
    <property type="project" value="InterPro"/>
</dbReference>
<comment type="function">
    <text evidence="13">Catalyzes the conversion of L-aspartate-beta-semialdehyde (L-Asa) to L-homoserine (L-Hse), the third step in the biosynthesis of threonine and methionine from aspartate.</text>
</comment>
<dbReference type="Pfam" id="PF03447">
    <property type="entry name" value="NAD_binding_3"/>
    <property type="match status" value="1"/>
</dbReference>
<dbReference type="SUPFAM" id="SSF51735">
    <property type="entry name" value="NAD(P)-binding Rossmann-fold domains"/>
    <property type="match status" value="1"/>
</dbReference>
<evidence type="ECO:0000256" key="15">
    <source>
        <dbReference type="ARBA" id="ARBA00049031"/>
    </source>
</evidence>
<comment type="similarity">
    <text evidence="4 19">Belongs to the homoserine dehydrogenase family.</text>
</comment>
<feature type="active site" description="Proton donor" evidence="16">
    <location>
        <position position="210"/>
    </location>
</feature>
<accession>A0AAU8G472</accession>
<evidence type="ECO:0000256" key="1">
    <source>
        <dbReference type="ARBA" id="ARBA00001920"/>
    </source>
</evidence>
<dbReference type="InterPro" id="IPR002912">
    <property type="entry name" value="ACT_dom"/>
</dbReference>
<evidence type="ECO:0000256" key="6">
    <source>
        <dbReference type="ARBA" id="ARBA00013376"/>
    </source>
</evidence>
<evidence type="ECO:0000256" key="2">
    <source>
        <dbReference type="ARBA" id="ARBA00005056"/>
    </source>
</evidence>
<proteinExistence type="inferred from homology"/>
<dbReference type="RefSeq" id="WP_253053337.1">
    <property type="nucleotide sequence ID" value="NZ_CP159290.1"/>
</dbReference>
<keyword evidence="10 18" id="KW-0560">Oxidoreductase</keyword>
<dbReference type="PANTHER" id="PTHR43331:SF1">
    <property type="entry name" value="HOMOSERINE DEHYDROGENASE"/>
    <property type="match status" value="1"/>
</dbReference>
<evidence type="ECO:0000256" key="8">
    <source>
        <dbReference type="ARBA" id="ARBA00022697"/>
    </source>
</evidence>
<evidence type="ECO:0000256" key="9">
    <source>
        <dbReference type="ARBA" id="ARBA00022857"/>
    </source>
</evidence>
<feature type="domain" description="ACT" evidence="20">
    <location>
        <begin position="361"/>
        <end position="445"/>
    </location>
</feature>
<dbReference type="GO" id="GO:0009088">
    <property type="term" value="P:threonine biosynthetic process"/>
    <property type="evidence" value="ECO:0007669"/>
    <property type="project" value="UniProtKB-KW"/>
</dbReference>
<dbReference type="InterPro" id="IPR045865">
    <property type="entry name" value="ACT-like_dom_sf"/>
</dbReference>
<keyword evidence="12 18" id="KW-0486">Methionine biosynthesis</keyword>
<organism evidence="21">
    <name type="scientific">Cellulosimicrobium sp. ES-005</name>
    <dbReference type="NCBI Taxonomy" id="3163031"/>
    <lineage>
        <taxon>Bacteria</taxon>
        <taxon>Bacillati</taxon>
        <taxon>Actinomycetota</taxon>
        <taxon>Actinomycetes</taxon>
        <taxon>Micrococcales</taxon>
        <taxon>Promicromonosporaceae</taxon>
        <taxon>Cellulosimicrobium</taxon>
    </lineage>
</organism>